<evidence type="ECO:0000256" key="1">
    <source>
        <dbReference type="SAM" id="Phobius"/>
    </source>
</evidence>
<dbReference type="OrthoDB" id="74158at2759"/>
<dbReference type="EMBL" id="JNBS01004305">
    <property type="protein sequence ID" value="OQR83623.1"/>
    <property type="molecule type" value="Genomic_DNA"/>
</dbReference>
<feature type="transmembrane region" description="Helical" evidence="1">
    <location>
        <begin position="357"/>
        <end position="377"/>
    </location>
</feature>
<evidence type="ECO:0000313" key="3">
    <source>
        <dbReference type="Proteomes" id="UP000243217"/>
    </source>
</evidence>
<feature type="non-terminal residue" evidence="2">
    <location>
        <position position="416"/>
    </location>
</feature>
<dbReference type="Proteomes" id="UP000243217">
    <property type="component" value="Unassembled WGS sequence"/>
</dbReference>
<evidence type="ECO:0000313" key="2">
    <source>
        <dbReference type="EMBL" id="OQR83623.1"/>
    </source>
</evidence>
<gene>
    <name evidence="2" type="ORF">THRCLA_10926</name>
</gene>
<comment type="caution">
    <text evidence="2">The sequence shown here is derived from an EMBL/GenBank/DDBJ whole genome shotgun (WGS) entry which is preliminary data.</text>
</comment>
<keyword evidence="1" id="KW-0812">Transmembrane</keyword>
<feature type="transmembrane region" description="Helical" evidence="1">
    <location>
        <begin position="389"/>
        <end position="410"/>
    </location>
</feature>
<accession>A0A1V9YCZ4</accession>
<name>A0A1V9YCZ4_9STRA</name>
<sequence length="416" mass="46115">MPEIRTHIEQSFLFNRMQIIFLELVPKVLESMPEAVLAARHLFAGPFLVHGADRVFDQKLLCRFSAFPMQKQNACMLIESNMDIASRMPTSGMRVQYLTNSKVIVRQDIENFNAVDAGLYIVPLNIFLALDATMQKSSSLSMAEALVASYGNLSYVPTEHNLWFSIDPEEQLLHVLEFNLVNELTPYNFTTIQPESSPPKKRKSIVLSVASKSSYVSTAKQSRPLTTSSVESFHGFVVNVAEISNDTSTPLLPPKNIEMSSCAIPSDIAKIDPNEYLLTIPLPGNTPSLVNVQQNAYLIRQPRESKFILAVPDDPVKSNPLRRLSQLPSDVHDVALEAKSTGNTIEMKLTVNTQVPVLGYMILMVALLSVSAQGAALQTLTGIPPLLKLFWRTFGSAFFFGVIALFSVYFNGFPAQ</sequence>
<dbReference type="SUPFAM" id="SSF53448">
    <property type="entry name" value="Nucleotide-diphospho-sugar transferases"/>
    <property type="match status" value="1"/>
</dbReference>
<keyword evidence="3" id="KW-1185">Reference proteome</keyword>
<keyword evidence="1" id="KW-1133">Transmembrane helix</keyword>
<protein>
    <submittedName>
        <fullName evidence="2">Drug/Metabolite Transporter (DMT) Superfamily</fullName>
    </submittedName>
</protein>
<dbReference type="Gene3D" id="3.90.550.10">
    <property type="entry name" value="Spore Coat Polysaccharide Biosynthesis Protein SpsA, Chain A"/>
    <property type="match status" value="1"/>
</dbReference>
<proteinExistence type="predicted"/>
<dbReference type="InterPro" id="IPR029044">
    <property type="entry name" value="Nucleotide-diphossugar_trans"/>
</dbReference>
<reference evidence="2 3" key="1">
    <citation type="journal article" date="2014" name="Genome Biol. Evol.">
        <title>The secreted proteins of Achlya hypogyna and Thraustotheca clavata identify the ancestral oomycete secretome and reveal gene acquisitions by horizontal gene transfer.</title>
        <authorList>
            <person name="Misner I."/>
            <person name="Blouin N."/>
            <person name="Leonard G."/>
            <person name="Richards T.A."/>
            <person name="Lane C.E."/>
        </authorList>
    </citation>
    <scope>NUCLEOTIDE SEQUENCE [LARGE SCALE GENOMIC DNA]</scope>
    <source>
        <strain evidence="2 3">ATCC 34112</strain>
    </source>
</reference>
<keyword evidence="1" id="KW-0472">Membrane</keyword>
<organism evidence="2 3">
    <name type="scientific">Thraustotheca clavata</name>
    <dbReference type="NCBI Taxonomy" id="74557"/>
    <lineage>
        <taxon>Eukaryota</taxon>
        <taxon>Sar</taxon>
        <taxon>Stramenopiles</taxon>
        <taxon>Oomycota</taxon>
        <taxon>Saprolegniomycetes</taxon>
        <taxon>Saprolegniales</taxon>
        <taxon>Achlyaceae</taxon>
        <taxon>Thraustotheca</taxon>
    </lineage>
</organism>
<dbReference type="AlphaFoldDB" id="A0A1V9YCZ4"/>